<dbReference type="Pfam" id="PF18035">
    <property type="entry name" value="Bap31_Bap29_C"/>
    <property type="match status" value="1"/>
</dbReference>
<keyword evidence="8 11" id="KW-1133">Transmembrane helix</keyword>
<evidence type="ECO:0000256" key="9">
    <source>
        <dbReference type="ARBA" id="ARBA00023054"/>
    </source>
</evidence>
<comment type="caution">
    <text evidence="14">The sequence shown here is derived from an EMBL/GenBank/DDBJ whole genome shotgun (WGS) entry which is preliminary data.</text>
</comment>
<evidence type="ECO:0000313" key="15">
    <source>
        <dbReference type="Proteomes" id="UP001314263"/>
    </source>
</evidence>
<reference evidence="14 15" key="1">
    <citation type="submission" date="2023-10" db="EMBL/GenBank/DDBJ databases">
        <authorList>
            <person name="Maclean D."/>
            <person name="Macfadyen A."/>
        </authorList>
    </citation>
    <scope>NUCLEOTIDE SEQUENCE [LARGE SCALE GENOMIC DNA]</scope>
</reference>
<organism evidence="14 15">
    <name type="scientific">Coccomyxa viridis</name>
    <dbReference type="NCBI Taxonomy" id="1274662"/>
    <lineage>
        <taxon>Eukaryota</taxon>
        <taxon>Viridiplantae</taxon>
        <taxon>Chlorophyta</taxon>
        <taxon>core chlorophytes</taxon>
        <taxon>Trebouxiophyceae</taxon>
        <taxon>Trebouxiophyceae incertae sedis</taxon>
        <taxon>Coccomyxaceae</taxon>
        <taxon>Coccomyxa</taxon>
    </lineage>
</organism>
<keyword evidence="15" id="KW-1185">Reference proteome</keyword>
<feature type="region of interest" description="Disordered" evidence="12">
    <location>
        <begin position="60"/>
        <end position="122"/>
    </location>
</feature>
<dbReference type="FunFam" id="1.20.5.110:FF:000011">
    <property type="entry name" value="B-cell receptor-associated protein 29"/>
    <property type="match status" value="1"/>
</dbReference>
<dbReference type="InterPro" id="IPR041672">
    <property type="entry name" value="Bap31/Bap29_C"/>
</dbReference>
<proteinExistence type="inferred from homology"/>
<name>A0AAV1ICH8_9CHLO</name>
<keyword evidence="6 11" id="KW-0256">Endoplasmic reticulum</keyword>
<evidence type="ECO:0000256" key="5">
    <source>
        <dbReference type="ARBA" id="ARBA00022703"/>
    </source>
</evidence>
<dbReference type="Proteomes" id="UP001314263">
    <property type="component" value="Unassembled WGS sequence"/>
</dbReference>
<dbReference type="GO" id="GO:0070973">
    <property type="term" value="P:protein localization to endoplasmic reticulum exit site"/>
    <property type="evidence" value="ECO:0007669"/>
    <property type="project" value="UniProtKB-UniRule"/>
</dbReference>
<dbReference type="InterPro" id="IPR008417">
    <property type="entry name" value="BAP29/BAP31"/>
</dbReference>
<evidence type="ECO:0000256" key="11">
    <source>
        <dbReference type="RuleBase" id="RU367026"/>
    </source>
</evidence>
<keyword evidence="4 11" id="KW-0812">Transmembrane</keyword>
<evidence type="ECO:0000256" key="3">
    <source>
        <dbReference type="ARBA" id="ARBA00022448"/>
    </source>
</evidence>
<evidence type="ECO:0000256" key="8">
    <source>
        <dbReference type="ARBA" id="ARBA00022989"/>
    </source>
</evidence>
<dbReference type="GO" id="GO:0006888">
    <property type="term" value="P:endoplasmic reticulum to Golgi vesicle-mediated transport"/>
    <property type="evidence" value="ECO:0007669"/>
    <property type="project" value="UniProtKB-UniRule"/>
</dbReference>
<gene>
    <name evidence="14" type="ORF">CVIRNUC_008133</name>
</gene>
<dbReference type="GO" id="GO:0005789">
    <property type="term" value="C:endoplasmic reticulum membrane"/>
    <property type="evidence" value="ECO:0007669"/>
    <property type="project" value="UniProtKB-SubCell"/>
</dbReference>
<evidence type="ECO:0000256" key="4">
    <source>
        <dbReference type="ARBA" id="ARBA00022692"/>
    </source>
</evidence>
<dbReference type="GO" id="GO:0006886">
    <property type="term" value="P:intracellular protein transport"/>
    <property type="evidence" value="ECO:0007669"/>
    <property type="project" value="UniProtKB-UniRule"/>
</dbReference>
<comment type="subcellular location">
    <subcellularLocation>
        <location evidence="1 11">Endoplasmic reticulum membrane</location>
        <topology evidence="1 11">Multi-pass membrane protein</topology>
    </subcellularLocation>
</comment>
<evidence type="ECO:0000256" key="1">
    <source>
        <dbReference type="ARBA" id="ARBA00004477"/>
    </source>
</evidence>
<protein>
    <recommendedName>
        <fullName evidence="11">Endoplasmic reticulum transmembrane protein</fullName>
    </recommendedName>
</protein>
<evidence type="ECO:0000256" key="12">
    <source>
        <dbReference type="SAM" id="MobiDB-lite"/>
    </source>
</evidence>
<feature type="transmembrane region" description="Helical" evidence="11">
    <location>
        <begin position="12"/>
        <end position="35"/>
    </location>
</feature>
<keyword evidence="3 11" id="KW-0813">Transport</keyword>
<keyword evidence="10 11" id="KW-0472">Membrane</keyword>
<comment type="similarity">
    <text evidence="2 11">Belongs to the BCAP29/BCAP31 family.</text>
</comment>
<keyword evidence="5" id="KW-0053">Apoptosis</keyword>
<dbReference type="PANTHER" id="PTHR12701">
    <property type="entry name" value="BCR-ASSOCIATED PROTEIN, BAP"/>
    <property type="match status" value="1"/>
</dbReference>
<comment type="function">
    <text evidence="11">May play a role in anterograde transport of membrane proteins from the endoplasmic reticulum to the Golgi.</text>
</comment>
<feature type="domain" description="Bap31/Bap29 cytoplasmic coiled-coil" evidence="13">
    <location>
        <begin position="90"/>
        <end position="138"/>
    </location>
</feature>
<evidence type="ECO:0000313" key="14">
    <source>
        <dbReference type="EMBL" id="CAK0784928.1"/>
    </source>
</evidence>
<evidence type="ECO:0000259" key="13">
    <source>
        <dbReference type="Pfam" id="PF18035"/>
    </source>
</evidence>
<evidence type="ECO:0000256" key="6">
    <source>
        <dbReference type="ARBA" id="ARBA00022824"/>
    </source>
</evidence>
<feature type="compositionally biased region" description="Low complexity" evidence="12">
    <location>
        <begin position="70"/>
        <end position="81"/>
    </location>
</feature>
<evidence type="ECO:0000256" key="7">
    <source>
        <dbReference type="ARBA" id="ARBA00022927"/>
    </source>
</evidence>
<sequence>MHRRQAETGAWLSAVLTTANLFSIFVLQKLAAVLAEKEQMKASQGALLRQVQGLNTEYERLRSESESKGAAEGGASAVGEGPTNVQGLRKEIQSLQERADEAEQAKIRAEQNADALKTQSKGLENEYDRLLAEHDALKRRLARVDPSFQLQGSSGKKGY</sequence>
<keyword evidence="7 11" id="KW-0653">Protein transport</keyword>
<dbReference type="Gene3D" id="1.20.5.110">
    <property type="match status" value="1"/>
</dbReference>
<evidence type="ECO:0000256" key="10">
    <source>
        <dbReference type="ARBA" id="ARBA00023136"/>
    </source>
</evidence>
<feature type="compositionally biased region" description="Basic and acidic residues" evidence="12">
    <location>
        <begin position="88"/>
        <end position="111"/>
    </location>
</feature>
<comment type="caution">
    <text evidence="11">Lacks conserved residue(s) required for the propagation of feature annotation.</text>
</comment>
<dbReference type="AlphaFoldDB" id="A0AAV1ICH8"/>
<keyword evidence="11" id="KW-0931">ER-Golgi transport</keyword>
<dbReference type="PANTHER" id="PTHR12701:SF20">
    <property type="entry name" value="ENDOPLASMIC RETICULUM TRANSMEMBRANE PROTEIN"/>
    <property type="match status" value="1"/>
</dbReference>
<dbReference type="EMBL" id="CAUYUE010000011">
    <property type="protein sequence ID" value="CAK0784928.1"/>
    <property type="molecule type" value="Genomic_DNA"/>
</dbReference>
<keyword evidence="9" id="KW-0175">Coiled coil</keyword>
<feature type="compositionally biased region" description="Basic and acidic residues" evidence="12">
    <location>
        <begin position="60"/>
        <end position="69"/>
    </location>
</feature>
<evidence type="ECO:0000256" key="2">
    <source>
        <dbReference type="ARBA" id="ARBA00007956"/>
    </source>
</evidence>
<accession>A0AAV1ICH8</accession>